<comment type="caution">
    <text evidence="1">The sequence shown here is derived from an EMBL/GenBank/DDBJ whole genome shotgun (WGS) entry which is preliminary data.</text>
</comment>
<dbReference type="Proteomes" id="UP000308836">
    <property type="component" value="Unassembled WGS sequence"/>
</dbReference>
<evidence type="ECO:0000313" key="1">
    <source>
        <dbReference type="EMBL" id="TGY64824.1"/>
    </source>
</evidence>
<dbReference type="EMBL" id="SRYG01000033">
    <property type="protein sequence ID" value="TGY64824.1"/>
    <property type="molecule type" value="Genomic_DNA"/>
</dbReference>
<name>A0AC61R4C1_9FIRM</name>
<proteinExistence type="predicted"/>
<organism evidence="1 2">
    <name type="scientific">Dubosiella muris</name>
    <dbReference type="NCBI Taxonomy" id="3038133"/>
    <lineage>
        <taxon>Bacteria</taxon>
        <taxon>Bacillati</taxon>
        <taxon>Bacillota</taxon>
        <taxon>Erysipelotrichia</taxon>
        <taxon>Erysipelotrichales</taxon>
        <taxon>Erysipelotrichaceae</taxon>
        <taxon>Dubosiella</taxon>
    </lineage>
</organism>
<keyword evidence="2" id="KW-1185">Reference proteome</keyword>
<protein>
    <submittedName>
        <fullName evidence="1">Glycerophosphodiester phosphodiesterase</fullName>
    </submittedName>
</protein>
<reference evidence="1" key="1">
    <citation type="submission" date="2019-04" db="EMBL/GenBank/DDBJ databases">
        <title>Microbes associate with the intestines of laboratory mice.</title>
        <authorList>
            <person name="Navarre W."/>
            <person name="Wong E."/>
            <person name="Huang K."/>
            <person name="Tropini C."/>
            <person name="Ng K."/>
            <person name="Yu B."/>
        </authorList>
    </citation>
    <scope>NUCLEOTIDE SEQUENCE</scope>
    <source>
        <strain evidence="1">NM09_H32</strain>
    </source>
</reference>
<gene>
    <name evidence="1" type="ORF">E5336_11605</name>
</gene>
<accession>A0AC61R4C1</accession>
<sequence>MMYFRKFFVLMLAIISACFIFGFQVISVEQAKDIKEKSYARPAIRVIAHRGASAAMTEHTFQSYEEAIREGCRQIELDVYQSKDGTLYVSHDPSTLRLTGKDYIINDTNDEVLSSLTVENGETLHTVQEFFNHFGNKVLYLIELKEGTPALDNLQKLLEKNPKLLSNITVQTWDVQSLIALESRYPEMFKQLLMSTEQDIASYVKCSWIDSFAVAFPHIRKEDVELAHSYGKQYWGWTINEEVDMQKCEELGVDGVISDKPDLALQIMGINKQPG</sequence>
<evidence type="ECO:0000313" key="2">
    <source>
        <dbReference type="Proteomes" id="UP000308836"/>
    </source>
</evidence>